<dbReference type="AlphaFoldDB" id="A0A8E2JT73"/>
<evidence type="ECO:0000313" key="2">
    <source>
        <dbReference type="Proteomes" id="UP000250140"/>
    </source>
</evidence>
<dbReference type="Proteomes" id="UP000250140">
    <property type="component" value="Unassembled WGS sequence"/>
</dbReference>
<sequence>MHGLRWPDFAIATSDEFLVKRSIEADARMDGTQQIFAGPHQPRQPSCHPPHRLCARAQKQSPDVALLPSRTRVCGPCATPRAENGNAFRAAARQAHVEGMSKGMLSRRNAVAGSRGLAGVQSCVLPGQTHDPEFTHHQVLCDRHAKANHPP</sequence>
<protein>
    <submittedName>
        <fullName evidence="1">Uncharacterized protein</fullName>
    </submittedName>
</protein>
<name>A0A8E2JT73_9PEZI</name>
<accession>A0A8E2JT73</accession>
<proteinExistence type="predicted"/>
<dbReference type="EMBL" id="KV749591">
    <property type="protein sequence ID" value="OCL08780.1"/>
    <property type="molecule type" value="Genomic_DNA"/>
</dbReference>
<gene>
    <name evidence="1" type="ORF">AOQ84DRAFT_221538</name>
</gene>
<evidence type="ECO:0000313" key="1">
    <source>
        <dbReference type="EMBL" id="OCL08780.1"/>
    </source>
</evidence>
<keyword evidence="2" id="KW-1185">Reference proteome</keyword>
<organism evidence="1 2">
    <name type="scientific">Glonium stellatum</name>
    <dbReference type="NCBI Taxonomy" id="574774"/>
    <lineage>
        <taxon>Eukaryota</taxon>
        <taxon>Fungi</taxon>
        <taxon>Dikarya</taxon>
        <taxon>Ascomycota</taxon>
        <taxon>Pezizomycotina</taxon>
        <taxon>Dothideomycetes</taxon>
        <taxon>Pleosporomycetidae</taxon>
        <taxon>Gloniales</taxon>
        <taxon>Gloniaceae</taxon>
        <taxon>Glonium</taxon>
    </lineage>
</organism>
<reference evidence="1 2" key="1">
    <citation type="journal article" date="2016" name="Nat. Commun.">
        <title>Ectomycorrhizal ecology is imprinted in the genome of the dominant symbiotic fungus Cenococcum geophilum.</title>
        <authorList>
            <consortium name="DOE Joint Genome Institute"/>
            <person name="Peter M."/>
            <person name="Kohler A."/>
            <person name="Ohm R.A."/>
            <person name="Kuo A."/>
            <person name="Krutzmann J."/>
            <person name="Morin E."/>
            <person name="Arend M."/>
            <person name="Barry K.W."/>
            <person name="Binder M."/>
            <person name="Choi C."/>
            <person name="Clum A."/>
            <person name="Copeland A."/>
            <person name="Grisel N."/>
            <person name="Haridas S."/>
            <person name="Kipfer T."/>
            <person name="LaButti K."/>
            <person name="Lindquist E."/>
            <person name="Lipzen A."/>
            <person name="Maire R."/>
            <person name="Meier B."/>
            <person name="Mihaltcheva S."/>
            <person name="Molinier V."/>
            <person name="Murat C."/>
            <person name="Poggeler S."/>
            <person name="Quandt C.A."/>
            <person name="Sperisen C."/>
            <person name="Tritt A."/>
            <person name="Tisserant E."/>
            <person name="Crous P.W."/>
            <person name="Henrissat B."/>
            <person name="Nehls U."/>
            <person name="Egli S."/>
            <person name="Spatafora J.W."/>
            <person name="Grigoriev I.V."/>
            <person name="Martin F.M."/>
        </authorList>
    </citation>
    <scope>NUCLEOTIDE SEQUENCE [LARGE SCALE GENOMIC DNA]</scope>
    <source>
        <strain evidence="1 2">CBS 207.34</strain>
    </source>
</reference>